<dbReference type="AlphaFoldDB" id="F2RFW6"/>
<dbReference type="KEGG" id="sve:SVEN_3982"/>
<protein>
    <submittedName>
        <fullName evidence="1">Uncharacterized protein</fullName>
    </submittedName>
</protein>
<keyword evidence="2" id="KW-1185">Reference proteome</keyword>
<proteinExistence type="predicted"/>
<dbReference type="GeneID" id="51864548"/>
<evidence type="ECO:0000313" key="2">
    <source>
        <dbReference type="Proteomes" id="UP000006854"/>
    </source>
</evidence>
<dbReference type="RefSeq" id="WP_015035179.1">
    <property type="nucleotide sequence ID" value="NC_018750.1"/>
</dbReference>
<organism evidence="1 2">
    <name type="scientific">Streptomyces venezuelae (strain ATCC 10712 / CBS 650.69 / DSM 40230 / JCM 4526 / NBRC 13096 / PD 04745)</name>
    <dbReference type="NCBI Taxonomy" id="953739"/>
    <lineage>
        <taxon>Bacteria</taxon>
        <taxon>Bacillati</taxon>
        <taxon>Actinomycetota</taxon>
        <taxon>Actinomycetes</taxon>
        <taxon>Kitasatosporales</taxon>
        <taxon>Streptomycetaceae</taxon>
        <taxon>Streptomyces</taxon>
    </lineage>
</organism>
<dbReference type="STRING" id="953739.SVEN_3982"/>
<dbReference type="OrthoDB" id="9969785at2"/>
<name>F2RFW6_STRVP</name>
<sequence length="80" mass="8029">MSTDIGATAYGVVIAALRDDEDAIGSLLDGLAVDELTALAAGSVLALAQALRTACAPQYIDQMIHTLQGLALADTTGGTP</sequence>
<accession>F2RFW6</accession>
<dbReference type="PATRIC" id="fig|953739.5.peg.6483"/>
<evidence type="ECO:0000313" key="1">
    <source>
        <dbReference type="EMBL" id="CCA57268.1"/>
    </source>
</evidence>
<dbReference type="Proteomes" id="UP000006854">
    <property type="component" value="Chromosome"/>
</dbReference>
<reference evidence="1 2" key="1">
    <citation type="journal article" date="2011" name="BMC Genomics">
        <title>Genome-wide analysis of the role of GlnR in Streptomyces venezuelae provides new insights into global nitrogen regulation in actinomycetes.</title>
        <authorList>
            <person name="Pullan S.T."/>
            <person name="Bibb M.J."/>
            <person name="Merrick M."/>
        </authorList>
    </citation>
    <scope>NUCLEOTIDE SEQUENCE [LARGE SCALE GENOMIC DNA]</scope>
    <source>
        <strain evidence="1">ATCC 10712</strain>
    </source>
</reference>
<dbReference type="EMBL" id="FR845719">
    <property type="protein sequence ID" value="CCA57268.1"/>
    <property type="molecule type" value="Genomic_DNA"/>
</dbReference>
<dbReference type="HOGENOM" id="CLU_2588378_0_0_11"/>
<gene>
    <name evidence="1" type="ordered locus">SVEN_3982</name>
</gene>